<dbReference type="STRING" id="1526.SAMN02910262_01049"/>
<accession>A0A1I0HW38</accession>
<evidence type="ECO:0000313" key="2">
    <source>
        <dbReference type="EMBL" id="SET88278.1"/>
    </source>
</evidence>
<evidence type="ECO:0000313" key="3">
    <source>
        <dbReference type="Proteomes" id="UP000199820"/>
    </source>
</evidence>
<dbReference type="NCBIfam" id="TIGR03980">
    <property type="entry name" value="prismane_assoc"/>
    <property type="match status" value="1"/>
</dbReference>
<sequence length="89" mass="9360">MSLSDIFKSKEEKAAADAKKPIKGTDIVGDILKAHEGAAALLMQCGMGCISCPSSLTESLNDACMVHGMNADEVVDYLNGELELEAENA</sequence>
<dbReference type="Proteomes" id="UP000199820">
    <property type="component" value="Unassembled WGS sequence"/>
</dbReference>
<dbReference type="InterPro" id="IPR038062">
    <property type="entry name" value="ScdA-like_N_sf"/>
</dbReference>
<keyword evidence="3" id="KW-1185">Reference proteome</keyword>
<dbReference type="InterPro" id="IPR023883">
    <property type="entry name" value="CHP03980_redox-disulphide"/>
</dbReference>
<dbReference type="Gene3D" id="1.10.3910.10">
    <property type="entry name" value="SP0561-like"/>
    <property type="match status" value="1"/>
</dbReference>
<evidence type="ECO:0000259" key="1">
    <source>
        <dbReference type="Pfam" id="PF08984"/>
    </source>
</evidence>
<dbReference type="InterPro" id="IPR015077">
    <property type="entry name" value="DUF1858"/>
</dbReference>
<dbReference type="eggNOG" id="COG2846">
    <property type="taxonomic scope" value="Bacteria"/>
</dbReference>
<protein>
    <submittedName>
        <fullName evidence="2">Hybrid cluster protein-associated redox disulfide domain-containing protein</fullName>
    </submittedName>
</protein>
<feature type="domain" description="DUF1858" evidence="1">
    <location>
        <begin position="22"/>
        <end position="75"/>
    </location>
</feature>
<organism evidence="2 3">
    <name type="scientific">[Clostridium] aminophilum</name>
    <dbReference type="NCBI Taxonomy" id="1526"/>
    <lineage>
        <taxon>Bacteria</taxon>
        <taxon>Bacillati</taxon>
        <taxon>Bacillota</taxon>
        <taxon>Clostridia</taxon>
        <taxon>Lachnospirales</taxon>
        <taxon>Lachnospiraceae</taxon>
    </lineage>
</organism>
<dbReference type="PANTHER" id="PTHR39341:SF1">
    <property type="entry name" value="DUF1858 DOMAIN-CONTAINING PROTEIN"/>
    <property type="match status" value="1"/>
</dbReference>
<dbReference type="OrthoDB" id="15017at2"/>
<dbReference type="AlphaFoldDB" id="A0A1I0HW38"/>
<dbReference type="PANTHER" id="PTHR39341">
    <property type="entry name" value="BSL7085 PROTEIN"/>
    <property type="match status" value="1"/>
</dbReference>
<reference evidence="2 3" key="1">
    <citation type="submission" date="2016-10" db="EMBL/GenBank/DDBJ databases">
        <authorList>
            <person name="de Groot N.N."/>
        </authorList>
    </citation>
    <scope>NUCLEOTIDE SEQUENCE [LARGE SCALE GENOMIC DNA]</scope>
    <source>
        <strain evidence="2 3">KH1P1</strain>
    </source>
</reference>
<dbReference type="SUPFAM" id="SSF140683">
    <property type="entry name" value="SP0561-like"/>
    <property type="match status" value="1"/>
</dbReference>
<dbReference type="RefSeq" id="WP_083378971.1">
    <property type="nucleotide sequence ID" value="NZ_FOIL01000060.1"/>
</dbReference>
<dbReference type="Pfam" id="PF08984">
    <property type="entry name" value="DUF1858"/>
    <property type="match status" value="1"/>
</dbReference>
<gene>
    <name evidence="2" type="ORF">SAMN04487771_10603</name>
</gene>
<proteinExistence type="predicted"/>
<name>A0A1I0HW38_9FIRM</name>
<dbReference type="EMBL" id="FOIL01000060">
    <property type="protein sequence ID" value="SET88278.1"/>
    <property type="molecule type" value="Genomic_DNA"/>
</dbReference>